<reference evidence="2" key="1">
    <citation type="journal article" date="2023" name="Front. Plant Sci.">
        <title>Chromosomal-level genome assembly of Melastoma candidum provides insights into trichome evolution.</title>
        <authorList>
            <person name="Zhong Y."/>
            <person name="Wu W."/>
            <person name="Sun C."/>
            <person name="Zou P."/>
            <person name="Liu Y."/>
            <person name="Dai S."/>
            <person name="Zhou R."/>
        </authorList>
    </citation>
    <scope>NUCLEOTIDE SEQUENCE [LARGE SCALE GENOMIC DNA]</scope>
</reference>
<sequence>MFYPRSSFAAALLAAAFVAAQVSAQGSSSNSSSKWLTLSGNAPVVVARGGFSGIFPDSSSLAYQVIALTSTSDVIFWCDIQLTKDGVGWFSIDFTTSDLANVSLIRGILSRTNKFDGDALSIITVQDLTANYSPPGLWLNVQHDAFFTQHKLSMRSFVLSVTRSTFVNYISSPEVAFLKSVASRISAKTELIFRFLGQSDLEPSTNQTYGSFLKNLTSVKAFASGILVPKSYIWPVDAGNYLLPYTTLVNDAHKAGLKVFAADFANDSPFSYNFSYDPVAETLSFIDNGAFSVDGVLTDFPITPSEAIGCYAHVGKNSTAQASVLVISYNGASGDYPGCTDVAYASAISDGADIIDCNVQMSMDGIPFCLSSINLIDTSLVAQSSFSNLTTSVPEIQSADGIFPFSLRWSDIQTLTPSISNPYSSGSELFRNPINKNAGKFVSLSDFLSMAMNSSVSGVLISIEGLDVPGAVLDALDKAGYRNQTLKKVMIKSANSSVLEKIKGNSNYELVYELDENIRDATNSTIQDIKSFAHSVVVTRTSIYPESGSFITRMTDIVTRLQAFKLSVYVQVLSNEFLSQPYDYFADATVQLNSFAMGAGVDGVITDFPKTAAAYKRNKCLSLGNKIPIT</sequence>
<evidence type="ECO:0000313" key="2">
    <source>
        <dbReference type="Proteomes" id="UP001057402"/>
    </source>
</evidence>
<organism evidence="1 2">
    <name type="scientific">Melastoma candidum</name>
    <dbReference type="NCBI Taxonomy" id="119954"/>
    <lineage>
        <taxon>Eukaryota</taxon>
        <taxon>Viridiplantae</taxon>
        <taxon>Streptophyta</taxon>
        <taxon>Embryophyta</taxon>
        <taxon>Tracheophyta</taxon>
        <taxon>Spermatophyta</taxon>
        <taxon>Magnoliopsida</taxon>
        <taxon>eudicotyledons</taxon>
        <taxon>Gunneridae</taxon>
        <taxon>Pentapetalae</taxon>
        <taxon>rosids</taxon>
        <taxon>malvids</taxon>
        <taxon>Myrtales</taxon>
        <taxon>Melastomataceae</taxon>
        <taxon>Melastomatoideae</taxon>
        <taxon>Melastomateae</taxon>
        <taxon>Melastoma</taxon>
    </lineage>
</organism>
<proteinExistence type="predicted"/>
<evidence type="ECO:0000313" key="1">
    <source>
        <dbReference type="EMBL" id="KAI4374802.1"/>
    </source>
</evidence>
<accession>A0ACB9R6Z9</accession>
<comment type="caution">
    <text evidence="1">The sequence shown here is derived from an EMBL/GenBank/DDBJ whole genome shotgun (WGS) entry which is preliminary data.</text>
</comment>
<gene>
    <name evidence="1" type="ORF">MLD38_012753</name>
</gene>
<protein>
    <submittedName>
        <fullName evidence="1">Uncharacterized protein</fullName>
    </submittedName>
</protein>
<name>A0ACB9R6Z9_9MYRT</name>
<keyword evidence="2" id="KW-1185">Reference proteome</keyword>
<dbReference type="Proteomes" id="UP001057402">
    <property type="component" value="Chromosome 4"/>
</dbReference>
<dbReference type="EMBL" id="CM042883">
    <property type="protein sequence ID" value="KAI4374802.1"/>
    <property type="molecule type" value="Genomic_DNA"/>
</dbReference>